<evidence type="ECO:0000313" key="2">
    <source>
        <dbReference type="EMBL" id="GJS99229.1"/>
    </source>
</evidence>
<name>A0ABQ5A9C1_9ASTR</name>
<gene>
    <name evidence="2" type="ORF">Tco_0820399</name>
</gene>
<sequence length="243" mass="26208">MQGEPIVHNSMAGDIEAYLAAVEKLADREFSFGFHMETIIWNMHQLPILEEALNVYASEFERFLSFRIRGWHTVPLTFFPFSFCEYDKYYQTPRVWLTGYDEAVRALCVKPGTRLAPLASLGKKLLAKEKEGHNGGSGELIEGRFGGNGGRGGSMSRVGEGKVDSMGEMGGGSLSIRSIVSNDSRGGRGLVVEGGSSPREGGEVNGRDVDLGVSKRLPLEVAGEMISESGRIEVGEVGGGADT</sequence>
<dbReference type="Proteomes" id="UP001151760">
    <property type="component" value="Unassembled WGS sequence"/>
</dbReference>
<feature type="region of interest" description="Disordered" evidence="1">
    <location>
        <begin position="185"/>
        <end position="209"/>
    </location>
</feature>
<feature type="compositionally biased region" description="Gly residues" evidence="1">
    <location>
        <begin position="134"/>
        <end position="153"/>
    </location>
</feature>
<proteinExistence type="predicted"/>
<accession>A0ABQ5A9C1</accession>
<evidence type="ECO:0000256" key="1">
    <source>
        <dbReference type="SAM" id="MobiDB-lite"/>
    </source>
</evidence>
<reference evidence="2" key="2">
    <citation type="submission" date="2022-01" db="EMBL/GenBank/DDBJ databases">
        <authorList>
            <person name="Yamashiro T."/>
            <person name="Shiraishi A."/>
            <person name="Satake H."/>
            <person name="Nakayama K."/>
        </authorList>
    </citation>
    <scope>NUCLEOTIDE SEQUENCE</scope>
</reference>
<dbReference type="EMBL" id="BQNB010012103">
    <property type="protein sequence ID" value="GJS99229.1"/>
    <property type="molecule type" value="Genomic_DNA"/>
</dbReference>
<reference evidence="2" key="1">
    <citation type="journal article" date="2022" name="Int. J. Mol. Sci.">
        <title>Draft Genome of Tanacetum Coccineum: Genomic Comparison of Closely Related Tanacetum-Family Plants.</title>
        <authorList>
            <person name="Yamashiro T."/>
            <person name="Shiraishi A."/>
            <person name="Nakayama K."/>
            <person name="Satake H."/>
        </authorList>
    </citation>
    <scope>NUCLEOTIDE SEQUENCE</scope>
</reference>
<evidence type="ECO:0000313" key="3">
    <source>
        <dbReference type="Proteomes" id="UP001151760"/>
    </source>
</evidence>
<feature type="region of interest" description="Disordered" evidence="1">
    <location>
        <begin position="130"/>
        <end position="155"/>
    </location>
</feature>
<keyword evidence="3" id="KW-1185">Reference proteome</keyword>
<feature type="compositionally biased region" description="Basic and acidic residues" evidence="1">
    <location>
        <begin position="200"/>
        <end position="209"/>
    </location>
</feature>
<comment type="caution">
    <text evidence="2">The sequence shown here is derived from an EMBL/GenBank/DDBJ whole genome shotgun (WGS) entry which is preliminary data.</text>
</comment>
<protein>
    <submittedName>
        <fullName evidence="2">Retrovirus-related pol polyprotein from transposon TNT 1-94</fullName>
    </submittedName>
</protein>
<organism evidence="2 3">
    <name type="scientific">Tanacetum coccineum</name>
    <dbReference type="NCBI Taxonomy" id="301880"/>
    <lineage>
        <taxon>Eukaryota</taxon>
        <taxon>Viridiplantae</taxon>
        <taxon>Streptophyta</taxon>
        <taxon>Embryophyta</taxon>
        <taxon>Tracheophyta</taxon>
        <taxon>Spermatophyta</taxon>
        <taxon>Magnoliopsida</taxon>
        <taxon>eudicotyledons</taxon>
        <taxon>Gunneridae</taxon>
        <taxon>Pentapetalae</taxon>
        <taxon>asterids</taxon>
        <taxon>campanulids</taxon>
        <taxon>Asterales</taxon>
        <taxon>Asteraceae</taxon>
        <taxon>Asteroideae</taxon>
        <taxon>Anthemideae</taxon>
        <taxon>Anthemidinae</taxon>
        <taxon>Tanacetum</taxon>
    </lineage>
</organism>